<dbReference type="SUPFAM" id="SSF52540">
    <property type="entry name" value="P-loop containing nucleoside triphosphate hydrolases"/>
    <property type="match status" value="1"/>
</dbReference>
<dbReference type="Pfam" id="PF18078">
    <property type="entry name" value="Thioredoxin_11"/>
    <property type="match status" value="2"/>
</dbReference>
<dbReference type="InterPro" id="IPR003961">
    <property type="entry name" value="FN3_dom"/>
</dbReference>
<dbReference type="Proteomes" id="UP000579812">
    <property type="component" value="Unassembled WGS sequence"/>
</dbReference>
<reference evidence="10 11" key="1">
    <citation type="submission" date="2020-04" db="EMBL/GenBank/DDBJ databases">
        <title>Chromosome-level genome assembly of a cyprinid fish Onychostoma macrolepis by integration of Nanopore Sequencing, Bionano and Hi-C technology.</title>
        <authorList>
            <person name="Wang D."/>
        </authorList>
    </citation>
    <scope>NUCLEOTIDE SEQUENCE [LARGE SCALE GENOMIC DNA]</scope>
    <source>
        <strain evidence="10">SWU-2019</strain>
        <tissue evidence="10">Muscle</tissue>
    </source>
</reference>
<keyword evidence="6" id="KW-0342">GTP-binding</keyword>
<dbReference type="InterPro" id="IPR013783">
    <property type="entry name" value="Ig-like_fold"/>
</dbReference>
<evidence type="ECO:0000256" key="5">
    <source>
        <dbReference type="ARBA" id="ARBA00022741"/>
    </source>
</evidence>
<evidence type="ECO:0000256" key="1">
    <source>
        <dbReference type="ARBA" id="ARBA00004123"/>
    </source>
</evidence>
<dbReference type="Pfam" id="PF25683">
    <property type="entry name" value="URGCP_GTPase"/>
    <property type="match status" value="1"/>
</dbReference>
<comment type="similarity">
    <text evidence="3">Belongs to the TRAFAC class dynamin-like GTPase superfamily. Very large inducible GTPase (VLIG) family.</text>
</comment>
<dbReference type="GO" id="GO:0005634">
    <property type="term" value="C:nucleus"/>
    <property type="evidence" value="ECO:0007669"/>
    <property type="project" value="UniProtKB-SubCell"/>
</dbReference>
<comment type="subcellular location">
    <subcellularLocation>
        <location evidence="2">Cytoplasm</location>
    </subcellularLocation>
    <subcellularLocation>
        <location evidence="1">Nucleus</location>
    </subcellularLocation>
</comment>
<dbReference type="InterPro" id="IPR040581">
    <property type="entry name" value="Thioredoxin_11"/>
</dbReference>
<evidence type="ECO:0008006" key="12">
    <source>
        <dbReference type="Google" id="ProtNLM"/>
    </source>
</evidence>
<sequence>MDSVGLNLIKTAALGRPFQLGMLYDCRNDELIAGIRLWNKEQLEQNTCSRPQINTEFNVTASDSIKDKSNLLNIEGGLNLSVLGGLVQVSGSAKYLKDTKTSFIQQRLTLHYHSSSEFKELTVNQLPSENIPDDVNGIATHVVTGILYGADACFVFDRQVSSDEDKRTVKGEVKVALDKLMGIISLDANADLNMNDKEKTAVKDFTCRFYGDFQLQTNPTTFEDAMKVFADLPKLLKENQQLAVPLRVWLYPLHKLHSRASKLQKDISMDLIQETESVIESLNTAEMKCSDLLEDSPAVAFAAFHDKILQMKQNCYSYKLRLMKKLGSLLPNIRGDLMKDTALNDLLQEHDASPFRRSDLAEWLKKREKESEIIKTLLRRLNVYGAQVEVNIDVILMDLEDGNLVSYTFTSLDCSDLLLFQQTTYLSPPTQGETYKKSPDFKQKSWLSPETQKTMRRNLEIFKNLVNSKDCKQAKFIVSSKEMVNNPGSCILLYESECDEAVCFTPPSKPVCPVTEEVKGQSVVLKVVPSSCPATVERRLLYKVKQDTDWRSEAVLKYRDTVTLTDLRSGAEYEIKCAAVGKLNYTTYSDVMHLRIIEKSLISALDCVNDNLSFTENKCSELLKDTTTNTFNAFHKKIEDMRRFCQIYRQEFSDKSQSLIRSVQACEEETCALTNFLQTHEESPFNTQDLQEWITGKEKELNTVNEFLQQLLDFGAEVRMSLDTVLSDVKVENVVCYTFSSLEQPDELLSEQEHYLKAQTVWTNPGTSPRVLTWLTGNIREKMREHLIMFKELMILHSSQSTKFIVSSQDHKNDPGSCILLYEHGCDEAVCFTPPSKPACPVTEEVKGQSVVMKVVPSSCPATVELRLLYKVKQDTDWRSEAVLKDRDTVTLTDLRSGAEYEIKCAAVGKLSYTTESDVITVTTERENKEFGTAGIRADRHLQQEKTERGIIEHLFHRLHLDIRHNDKLRAADVLQINNHSLQYLEFCAEEELIQTFLQKLLMMNYRARCINARESNYEDQIQQRDDDLFEDESDIFESMFWSNERTSQSEQIHPMDVQMAVFHCADVFLKQLMVTKLSQCQYALPLLVPHPFTQQIEFPLWTFRQIHKSWKIRNRNNQIISQIQPVYKAETPMVFFFRSGSVSYSKSQLMNSLINEKHNTFFHRNCSGSSRTRVLMDGVVEIAWFCPSGSYGDKFTECVAFCNLHGDAGDHEKQLQILTEMSSVNVVLLEKLDRNDRHAAKFQNLYKDRKPLICVLTEDRSVVTKMEKRKYKIGLKDRNQSDVSEELRRAINDCLSESSSTFRLEDVSKHSDIRVDEEDDDDCRRGREAAQQMMSLLEKKDLTEIKESFLPHQGKLWHQWSQKNKELHRPRGDETEMDISRKITEIRKIREQQHRSEISEFMKIFIKEMNSDAANNKMFFLKWLRIVLDEYTSAGLSALHHKYDEKWSTVLQLKEQHYKSEQLKDEQTELDRISEELKDASFGLEHIMREIGQIYESCSSVKKNKKDLQVHFSSLPSLAAEMMISGFPLELMDGDAAHVPVIWISAVLDQLHQKLGDQRVFVLSVLGVRGSGKSTMLNAMFGLQFAVSAGRCTRGAFMQLIRVSDEMKTQMNTDYILVVDTEGLRALELSGRSTRHHDNELATFVVGLGNLTLINIFGENASELQDILQIVVQAFMRMKKVRLNPSCVFVHQNISDVTAGEKTWREGDDCRRHWMR</sequence>
<dbReference type="InterPro" id="IPR027417">
    <property type="entry name" value="P-loop_NTPase"/>
</dbReference>
<dbReference type="GO" id="GO:0005525">
    <property type="term" value="F:GTP binding"/>
    <property type="evidence" value="ECO:0007669"/>
    <property type="project" value="UniProtKB-KW"/>
</dbReference>
<dbReference type="InterPro" id="IPR030383">
    <property type="entry name" value="G_VLIG_dom"/>
</dbReference>
<gene>
    <name evidence="10" type="ORF">G5714_004060</name>
</gene>
<dbReference type="SMART" id="SM00060">
    <property type="entry name" value="FN3"/>
    <property type="match status" value="2"/>
</dbReference>
<organism evidence="10 11">
    <name type="scientific">Onychostoma macrolepis</name>
    <dbReference type="NCBI Taxonomy" id="369639"/>
    <lineage>
        <taxon>Eukaryota</taxon>
        <taxon>Metazoa</taxon>
        <taxon>Chordata</taxon>
        <taxon>Craniata</taxon>
        <taxon>Vertebrata</taxon>
        <taxon>Euteleostomi</taxon>
        <taxon>Actinopterygii</taxon>
        <taxon>Neopterygii</taxon>
        <taxon>Teleostei</taxon>
        <taxon>Ostariophysi</taxon>
        <taxon>Cypriniformes</taxon>
        <taxon>Cyprinidae</taxon>
        <taxon>Acrossocheilinae</taxon>
        <taxon>Onychostoma</taxon>
    </lineage>
</organism>
<name>A0A7J6DBQ3_9TELE</name>
<protein>
    <recommendedName>
        <fullName evidence="12">Interferon-induced very large GTPase 1-like</fullName>
    </recommendedName>
</protein>
<dbReference type="EMBL" id="JAAMOB010000003">
    <property type="protein sequence ID" value="KAF4116571.1"/>
    <property type="molecule type" value="Genomic_DNA"/>
</dbReference>
<evidence type="ECO:0000256" key="2">
    <source>
        <dbReference type="ARBA" id="ARBA00004496"/>
    </source>
</evidence>
<dbReference type="PROSITE" id="PS50853">
    <property type="entry name" value="FN3"/>
    <property type="match status" value="1"/>
</dbReference>
<dbReference type="PANTHER" id="PTHR22796:SF6">
    <property type="entry name" value="INTERFERON-INDUCED VERY LARGE GTPASE 1-RELATED"/>
    <property type="match status" value="1"/>
</dbReference>
<keyword evidence="7" id="KW-0539">Nucleus</keyword>
<dbReference type="GO" id="GO:0005737">
    <property type="term" value="C:cytoplasm"/>
    <property type="evidence" value="ECO:0007669"/>
    <property type="project" value="UniProtKB-SubCell"/>
</dbReference>
<dbReference type="InterPro" id="IPR036116">
    <property type="entry name" value="FN3_sf"/>
</dbReference>
<keyword evidence="11" id="KW-1185">Reference proteome</keyword>
<evidence type="ECO:0000256" key="4">
    <source>
        <dbReference type="ARBA" id="ARBA00022490"/>
    </source>
</evidence>
<dbReference type="InterPro" id="IPR048997">
    <property type="entry name" value="Stonustoxin-like_helical"/>
</dbReference>
<dbReference type="CDD" id="cd00063">
    <property type="entry name" value="FN3"/>
    <property type="match status" value="1"/>
</dbReference>
<dbReference type="Gene3D" id="2.60.40.10">
    <property type="entry name" value="Immunoglobulins"/>
    <property type="match status" value="1"/>
</dbReference>
<evidence type="ECO:0000259" key="9">
    <source>
        <dbReference type="PROSITE" id="PS51717"/>
    </source>
</evidence>
<dbReference type="PANTHER" id="PTHR22796">
    <property type="entry name" value="URG4-RELATED"/>
    <property type="match status" value="1"/>
</dbReference>
<dbReference type="Pfam" id="PF25496">
    <property type="entry name" value="URGCP"/>
    <property type="match status" value="1"/>
</dbReference>
<evidence type="ECO:0000256" key="6">
    <source>
        <dbReference type="ARBA" id="ARBA00023134"/>
    </source>
</evidence>
<evidence type="ECO:0000259" key="8">
    <source>
        <dbReference type="PROSITE" id="PS50853"/>
    </source>
</evidence>
<keyword evidence="4" id="KW-0963">Cytoplasm</keyword>
<evidence type="ECO:0000313" key="10">
    <source>
        <dbReference type="EMBL" id="KAF4116571.1"/>
    </source>
</evidence>
<dbReference type="PROSITE" id="PS51717">
    <property type="entry name" value="G_VLIG"/>
    <property type="match status" value="1"/>
</dbReference>
<comment type="caution">
    <text evidence="10">The sequence shown here is derived from an EMBL/GenBank/DDBJ whole genome shotgun (WGS) entry which is preliminary data.</text>
</comment>
<feature type="domain" description="Fibronectin type-III" evidence="8">
    <location>
        <begin position="834"/>
        <end position="927"/>
    </location>
</feature>
<keyword evidence="5" id="KW-0547">Nucleotide-binding</keyword>
<dbReference type="SUPFAM" id="SSF49265">
    <property type="entry name" value="Fibronectin type III"/>
    <property type="match status" value="1"/>
</dbReference>
<dbReference type="InterPro" id="IPR057365">
    <property type="entry name" value="URGCP"/>
</dbReference>
<dbReference type="Pfam" id="PF21109">
    <property type="entry name" value="Stonustoxin_helical"/>
    <property type="match status" value="2"/>
</dbReference>
<evidence type="ECO:0000256" key="3">
    <source>
        <dbReference type="ARBA" id="ARBA00006828"/>
    </source>
</evidence>
<evidence type="ECO:0000313" key="11">
    <source>
        <dbReference type="Proteomes" id="UP000579812"/>
    </source>
</evidence>
<accession>A0A7J6DBQ3</accession>
<evidence type="ECO:0000256" key="7">
    <source>
        <dbReference type="ARBA" id="ARBA00023242"/>
    </source>
</evidence>
<feature type="domain" description="VLIG-type G" evidence="9">
    <location>
        <begin position="1558"/>
        <end position="1717"/>
    </location>
</feature>
<proteinExistence type="inferred from homology"/>
<dbReference type="Gene3D" id="3.40.50.300">
    <property type="entry name" value="P-loop containing nucleotide triphosphate hydrolases"/>
    <property type="match status" value="1"/>
</dbReference>